<evidence type="ECO:0000313" key="3">
    <source>
        <dbReference type="EMBL" id="TWL31756.1"/>
    </source>
</evidence>
<dbReference type="GO" id="GO:0030151">
    <property type="term" value="F:molybdenum ion binding"/>
    <property type="evidence" value="ECO:0007669"/>
    <property type="project" value="InterPro"/>
</dbReference>
<gene>
    <name evidence="3" type="ORF">CHCC16736_0924</name>
    <name evidence="2" type="ORF">I6G80_07640</name>
</gene>
<proteinExistence type="predicted"/>
<accession>A0A1Y0YSJ8</accession>
<dbReference type="AlphaFoldDB" id="A0A1Y0YSJ8"/>
<protein>
    <submittedName>
        <fullName evidence="2">MOSC domain-containing protein</fullName>
    </submittedName>
</protein>
<dbReference type="OMA" id="QPRQPCW"/>
<dbReference type="PANTHER" id="PTHR30212">
    <property type="entry name" value="PROTEIN YIIM"/>
    <property type="match status" value="1"/>
</dbReference>
<dbReference type="EMBL" id="NILC01000010">
    <property type="protein sequence ID" value="TWL31756.1"/>
    <property type="molecule type" value="Genomic_DNA"/>
</dbReference>
<dbReference type="InterPro" id="IPR005302">
    <property type="entry name" value="MoCF_Sase_C"/>
</dbReference>
<dbReference type="InterPro" id="IPR011037">
    <property type="entry name" value="Pyrv_Knase-like_insert_dom_sf"/>
</dbReference>
<sequence>MEYADILSINVGKPEEIQFQNKAVSTGIYKKPASGPIFLSSTNFTGDGQGDLIHHGGAEKAVCVYPYEHYLFWEKELQRKLEYGAFGENLTIKGLLEDDVHIGDIFQLGAAVVQVSQPRQPCYKLTVRYGMPDMILKVQDTGFTGFYFRVLKEGFVCKEHGLKRISRHPKGITISYANRIKHHEKNDIEGIKKLLEVEELSANWRASCLKRLNGFEPDDRERLTGGLKQGS</sequence>
<dbReference type="EMBL" id="CP065647">
    <property type="protein sequence ID" value="QPR74127.1"/>
    <property type="molecule type" value="Genomic_DNA"/>
</dbReference>
<dbReference type="InterPro" id="IPR005163">
    <property type="entry name" value="Tri_helical_YiiM-like"/>
</dbReference>
<dbReference type="InterPro" id="IPR052353">
    <property type="entry name" value="Benzoxazolinone_Detox_Enz"/>
</dbReference>
<dbReference type="GO" id="GO:0003824">
    <property type="term" value="F:catalytic activity"/>
    <property type="evidence" value="ECO:0007669"/>
    <property type="project" value="InterPro"/>
</dbReference>
<name>A0A1Y0YSJ8_BACLI</name>
<dbReference type="Pfam" id="PF03475">
    <property type="entry name" value="YiiM_3-alpha"/>
    <property type="match status" value="1"/>
</dbReference>
<evidence type="ECO:0000313" key="2">
    <source>
        <dbReference type="EMBL" id="QPR74127.1"/>
    </source>
</evidence>
<dbReference type="GeneID" id="92859913"/>
<dbReference type="GO" id="GO:0030170">
    <property type="term" value="F:pyridoxal phosphate binding"/>
    <property type="evidence" value="ECO:0007669"/>
    <property type="project" value="InterPro"/>
</dbReference>
<dbReference type="PANTHER" id="PTHR30212:SF4">
    <property type="entry name" value="MOSC DOMAIN-CONTAINING PROTEIN"/>
    <property type="match status" value="1"/>
</dbReference>
<reference evidence="2 5" key="2">
    <citation type="submission" date="2020-12" db="EMBL/GenBank/DDBJ databases">
        <title>FDA dAtabase for Regulatory Grade micrObial Sequences (FDA-ARGOS): Supporting development and validation of Infectious Disease Dx tests.</title>
        <authorList>
            <person name="Nelson B."/>
            <person name="Plummer A."/>
            <person name="Tallon L."/>
            <person name="Sadzewicz L."/>
            <person name="Zhao X."/>
            <person name="Boylan J."/>
            <person name="Ott S."/>
            <person name="Bowen H."/>
            <person name="Vavikolanu K."/>
            <person name="Mehta A."/>
            <person name="Aluvathingal J."/>
            <person name="Nadendla S."/>
            <person name="Myers T."/>
            <person name="Yan Y."/>
            <person name="Sichtig H."/>
        </authorList>
    </citation>
    <scope>NUCLEOTIDE SEQUENCE [LARGE SCALE GENOMIC DNA]</scope>
    <source>
        <strain evidence="2 5">FDAARGOS_923</strain>
    </source>
</reference>
<dbReference type="Gene3D" id="2.40.33.20">
    <property type="entry name" value="PK beta-barrel domain-like"/>
    <property type="match status" value="1"/>
</dbReference>
<organism evidence="3 4">
    <name type="scientific">Bacillus licheniformis</name>
    <dbReference type="NCBI Taxonomy" id="1402"/>
    <lineage>
        <taxon>Bacteria</taxon>
        <taxon>Bacillati</taxon>
        <taxon>Bacillota</taxon>
        <taxon>Bacilli</taxon>
        <taxon>Bacillales</taxon>
        <taxon>Bacillaceae</taxon>
        <taxon>Bacillus</taxon>
    </lineage>
</organism>
<reference evidence="3 4" key="1">
    <citation type="submission" date="2019-06" db="EMBL/GenBank/DDBJ databases">
        <title>Genome sequence analysis of &gt;100 Bacillus licheniformis strains suggests intrinsic resistance to this species.</title>
        <authorList>
            <person name="Wels M."/>
            <person name="Siezen R.J."/>
            <person name="Johansen E."/>
            <person name="Stuer-Lauridsen B."/>
            <person name="Bjerre K."/>
            <person name="Nielsen B.K.K."/>
        </authorList>
    </citation>
    <scope>NUCLEOTIDE SEQUENCE [LARGE SCALE GENOMIC DNA]</scope>
    <source>
        <strain evidence="3 4">BAC-16736</strain>
    </source>
</reference>
<dbReference type="PROSITE" id="PS51340">
    <property type="entry name" value="MOSC"/>
    <property type="match status" value="1"/>
</dbReference>
<dbReference type="SUPFAM" id="SSF50800">
    <property type="entry name" value="PK beta-barrel domain-like"/>
    <property type="match status" value="1"/>
</dbReference>
<evidence type="ECO:0000259" key="1">
    <source>
        <dbReference type="PROSITE" id="PS51340"/>
    </source>
</evidence>
<dbReference type="Proteomes" id="UP000435910">
    <property type="component" value="Unassembled WGS sequence"/>
</dbReference>
<dbReference type="Pfam" id="PF03473">
    <property type="entry name" value="MOSC"/>
    <property type="match status" value="1"/>
</dbReference>
<dbReference type="Proteomes" id="UP000595038">
    <property type="component" value="Chromosome"/>
</dbReference>
<evidence type="ECO:0000313" key="5">
    <source>
        <dbReference type="Proteomes" id="UP000595038"/>
    </source>
</evidence>
<feature type="domain" description="MOSC" evidence="1">
    <location>
        <begin position="31"/>
        <end position="165"/>
    </location>
</feature>
<evidence type="ECO:0000313" key="4">
    <source>
        <dbReference type="Proteomes" id="UP000435910"/>
    </source>
</evidence>
<dbReference type="RefSeq" id="WP_009329569.1">
    <property type="nucleotide sequence ID" value="NZ_BEXU01000021.1"/>
</dbReference>